<proteinExistence type="predicted"/>
<dbReference type="PANTHER" id="PTHR33121">
    <property type="entry name" value="CYCLIC DI-GMP PHOSPHODIESTERASE PDEF"/>
    <property type="match status" value="1"/>
</dbReference>
<evidence type="ECO:0000313" key="3">
    <source>
        <dbReference type="EMBL" id="VAW59375.1"/>
    </source>
</evidence>
<dbReference type="SMART" id="SM00052">
    <property type="entry name" value="EAL"/>
    <property type="match status" value="1"/>
</dbReference>
<feature type="domain" description="Response regulatory" evidence="1">
    <location>
        <begin position="5"/>
        <end position="123"/>
    </location>
</feature>
<dbReference type="InterPro" id="IPR035919">
    <property type="entry name" value="EAL_sf"/>
</dbReference>
<reference evidence="3" key="1">
    <citation type="submission" date="2018-06" db="EMBL/GenBank/DDBJ databases">
        <authorList>
            <person name="Zhirakovskaya E."/>
        </authorList>
    </citation>
    <scope>NUCLEOTIDE SEQUENCE</scope>
</reference>
<dbReference type="Gene3D" id="3.20.20.450">
    <property type="entry name" value="EAL domain"/>
    <property type="match status" value="1"/>
</dbReference>
<dbReference type="GO" id="GO:0000160">
    <property type="term" value="P:phosphorelay signal transduction system"/>
    <property type="evidence" value="ECO:0007669"/>
    <property type="project" value="InterPro"/>
</dbReference>
<protein>
    <submittedName>
        <fullName evidence="3">Diguanylate cyclase/phosphodiesterase (GGDEF &amp; EAL domains) with PAS/PAC sensor(S)</fullName>
    </submittedName>
</protein>
<accession>A0A3B0WTQ5</accession>
<gene>
    <name evidence="3" type="ORF">MNBD_GAMMA11-1979</name>
</gene>
<dbReference type="SUPFAM" id="SSF141868">
    <property type="entry name" value="EAL domain-like"/>
    <property type="match status" value="1"/>
</dbReference>
<name>A0A3B0WTQ5_9ZZZZ</name>
<dbReference type="SMART" id="SM00448">
    <property type="entry name" value="REC"/>
    <property type="match status" value="1"/>
</dbReference>
<dbReference type="InterPro" id="IPR011006">
    <property type="entry name" value="CheY-like_superfamily"/>
</dbReference>
<dbReference type="CDD" id="cd01948">
    <property type="entry name" value="EAL"/>
    <property type="match status" value="1"/>
</dbReference>
<dbReference type="Pfam" id="PF00563">
    <property type="entry name" value="EAL"/>
    <property type="match status" value="1"/>
</dbReference>
<dbReference type="Pfam" id="PF00072">
    <property type="entry name" value="Response_reg"/>
    <property type="match status" value="1"/>
</dbReference>
<evidence type="ECO:0000259" key="2">
    <source>
        <dbReference type="PROSITE" id="PS50883"/>
    </source>
</evidence>
<dbReference type="SUPFAM" id="SSF52172">
    <property type="entry name" value="CheY-like"/>
    <property type="match status" value="1"/>
</dbReference>
<dbReference type="Gene3D" id="3.40.50.2300">
    <property type="match status" value="1"/>
</dbReference>
<dbReference type="InterPro" id="IPR001789">
    <property type="entry name" value="Sig_transdc_resp-reg_receiver"/>
</dbReference>
<organism evidence="3">
    <name type="scientific">hydrothermal vent metagenome</name>
    <dbReference type="NCBI Taxonomy" id="652676"/>
    <lineage>
        <taxon>unclassified sequences</taxon>
        <taxon>metagenomes</taxon>
        <taxon>ecological metagenomes</taxon>
    </lineage>
</organism>
<dbReference type="GO" id="GO:0071111">
    <property type="term" value="F:cyclic-guanylate-specific phosphodiesterase activity"/>
    <property type="evidence" value="ECO:0007669"/>
    <property type="project" value="InterPro"/>
</dbReference>
<dbReference type="PROSITE" id="PS50883">
    <property type="entry name" value="EAL"/>
    <property type="match status" value="1"/>
</dbReference>
<sequence>MSLPKLIVIDDEADMAKFVCDVAKQAGFDAEQYNNAAVFKRQYNKNADAIVLDLMMPGIDGVEIIRFLSEVKCDAHLILMSGFDSGVLHSAQKLALEQGLRLSGSLNKPFRAREINKLLGELAIIPKNERAATAVQQPTLKELKNALVNNELIVYYQPKVGLNEGAIAAVEALVRWQHPVYGLTPPNLFIPMAEQHGLIDELTWVVLDQAMTQCKLWRDQNLIMQVAINMSASTIKELDLPEKMGRLIQKHSLEPSQIVLEITESALMQELVKSLDILTRLRMKGIHLSIDDFGTGYSSLVQLHRAPFSEIKVDQSFVSEMEFDSEAATIVETIIMLGHKLNMKSVAEGVETTSCLKKLADLDCDKAQGYLYSKPMPGNDVFTWFSEHPPQEHFPG</sequence>
<dbReference type="PANTHER" id="PTHR33121:SF71">
    <property type="entry name" value="OXYGEN SENSOR PROTEIN DOSP"/>
    <property type="match status" value="1"/>
</dbReference>
<feature type="domain" description="EAL" evidence="2">
    <location>
        <begin position="136"/>
        <end position="389"/>
    </location>
</feature>
<dbReference type="InterPro" id="IPR050706">
    <property type="entry name" value="Cyclic-di-GMP_PDE-like"/>
</dbReference>
<evidence type="ECO:0000259" key="1">
    <source>
        <dbReference type="PROSITE" id="PS50110"/>
    </source>
</evidence>
<dbReference type="EMBL" id="UOFG01000078">
    <property type="protein sequence ID" value="VAW59375.1"/>
    <property type="molecule type" value="Genomic_DNA"/>
</dbReference>
<dbReference type="PROSITE" id="PS50110">
    <property type="entry name" value="RESPONSE_REGULATORY"/>
    <property type="match status" value="1"/>
</dbReference>
<dbReference type="InterPro" id="IPR001633">
    <property type="entry name" value="EAL_dom"/>
</dbReference>
<dbReference type="AlphaFoldDB" id="A0A3B0WTQ5"/>